<dbReference type="SMART" id="SM00448">
    <property type="entry name" value="REC"/>
    <property type="match status" value="1"/>
</dbReference>
<dbReference type="InterPro" id="IPR001789">
    <property type="entry name" value="Sig_transdc_resp-reg_receiver"/>
</dbReference>
<name>A0A3A4NA87_ABYX5</name>
<keyword evidence="1 2" id="KW-0597">Phosphoprotein</keyword>
<dbReference type="InterPro" id="IPR011006">
    <property type="entry name" value="CheY-like_superfamily"/>
</dbReference>
<reference evidence="4 5" key="1">
    <citation type="journal article" date="2017" name="ISME J.">
        <title>Energy and carbon metabolisms in a deep terrestrial subsurface fluid microbial community.</title>
        <authorList>
            <person name="Momper L."/>
            <person name="Jungbluth S.P."/>
            <person name="Lee M.D."/>
            <person name="Amend J.P."/>
        </authorList>
    </citation>
    <scope>NUCLEOTIDE SEQUENCE [LARGE SCALE GENOMIC DNA]</scope>
    <source>
        <strain evidence="4">SURF_5</strain>
    </source>
</reference>
<feature type="domain" description="Response regulatory" evidence="3">
    <location>
        <begin position="6"/>
        <end position="131"/>
    </location>
</feature>
<dbReference type="AlphaFoldDB" id="A0A3A4NA87"/>
<evidence type="ECO:0000313" key="5">
    <source>
        <dbReference type="Proteomes" id="UP000265882"/>
    </source>
</evidence>
<dbReference type="Proteomes" id="UP000265882">
    <property type="component" value="Unassembled WGS sequence"/>
</dbReference>
<protein>
    <submittedName>
        <fullName evidence="4">Response regulator</fullName>
    </submittedName>
</protein>
<sequence>MATNGNILLVDDDRDIRDAIQIILEKHGYKVQTAANGREALAALKAKLPDLMILDIMMSTDTEGFDLAFELRGKPEYENLPIIMLTSFLEKVRGEGPDKFQHILGEEWPAKWLFEKPVDTKKLLDKIQAILAEAS</sequence>
<evidence type="ECO:0000256" key="2">
    <source>
        <dbReference type="PROSITE-ProRule" id="PRU00169"/>
    </source>
</evidence>
<dbReference type="SUPFAM" id="SSF52172">
    <property type="entry name" value="CheY-like"/>
    <property type="match status" value="1"/>
</dbReference>
<proteinExistence type="predicted"/>
<evidence type="ECO:0000313" key="4">
    <source>
        <dbReference type="EMBL" id="RJP16609.1"/>
    </source>
</evidence>
<evidence type="ECO:0000259" key="3">
    <source>
        <dbReference type="PROSITE" id="PS50110"/>
    </source>
</evidence>
<comment type="caution">
    <text evidence="4">The sequence shown here is derived from an EMBL/GenBank/DDBJ whole genome shotgun (WGS) entry which is preliminary data.</text>
</comment>
<dbReference type="Pfam" id="PF00072">
    <property type="entry name" value="Response_reg"/>
    <property type="match status" value="1"/>
</dbReference>
<dbReference type="PANTHER" id="PTHR44591:SF3">
    <property type="entry name" value="RESPONSE REGULATORY DOMAIN-CONTAINING PROTEIN"/>
    <property type="match status" value="1"/>
</dbReference>
<dbReference type="PROSITE" id="PS50110">
    <property type="entry name" value="RESPONSE_REGULATORY"/>
    <property type="match status" value="1"/>
</dbReference>
<accession>A0A3A4NA87</accession>
<dbReference type="Gene3D" id="3.40.50.2300">
    <property type="match status" value="1"/>
</dbReference>
<dbReference type="PANTHER" id="PTHR44591">
    <property type="entry name" value="STRESS RESPONSE REGULATOR PROTEIN 1"/>
    <property type="match status" value="1"/>
</dbReference>
<dbReference type="GO" id="GO:0000160">
    <property type="term" value="P:phosphorelay signal transduction system"/>
    <property type="evidence" value="ECO:0007669"/>
    <property type="project" value="InterPro"/>
</dbReference>
<organism evidence="4 5">
    <name type="scientific">Abyssobacteria bacterium (strain SURF_5)</name>
    <dbReference type="NCBI Taxonomy" id="2093360"/>
    <lineage>
        <taxon>Bacteria</taxon>
        <taxon>Pseudomonadati</taxon>
        <taxon>Candidatus Hydrogenedentota</taxon>
        <taxon>Candidatus Abyssobacteria</taxon>
    </lineage>
</organism>
<evidence type="ECO:0000256" key="1">
    <source>
        <dbReference type="ARBA" id="ARBA00022553"/>
    </source>
</evidence>
<dbReference type="EMBL" id="QZKU01000127">
    <property type="protein sequence ID" value="RJP16609.1"/>
    <property type="molecule type" value="Genomic_DNA"/>
</dbReference>
<gene>
    <name evidence="4" type="ORF">C4520_18425</name>
</gene>
<dbReference type="InterPro" id="IPR050595">
    <property type="entry name" value="Bact_response_regulator"/>
</dbReference>
<feature type="modified residue" description="4-aspartylphosphate" evidence="2">
    <location>
        <position position="55"/>
    </location>
</feature>